<name>A0A562VGA9_9BACT</name>
<proteinExistence type="predicted"/>
<gene>
    <name evidence="1" type="ORF">JN12_03220</name>
</gene>
<evidence type="ECO:0000313" key="1">
    <source>
        <dbReference type="EMBL" id="TWJ16861.1"/>
    </source>
</evidence>
<dbReference type="EMBL" id="VLLN01000024">
    <property type="protein sequence ID" value="TWJ16861.1"/>
    <property type="molecule type" value="Genomic_DNA"/>
</dbReference>
<keyword evidence="2" id="KW-1185">Reference proteome</keyword>
<dbReference type="RefSeq" id="WP_211360564.1">
    <property type="nucleotide sequence ID" value="NZ_VLLN01000024.1"/>
</dbReference>
<reference evidence="1 2" key="1">
    <citation type="submission" date="2019-07" db="EMBL/GenBank/DDBJ databases">
        <title>Genomic Encyclopedia of Archaeal and Bacterial Type Strains, Phase II (KMG-II): from individual species to whole genera.</title>
        <authorList>
            <person name="Goeker M."/>
        </authorList>
    </citation>
    <scope>NUCLEOTIDE SEQUENCE [LARGE SCALE GENOMIC DNA]</scope>
    <source>
        <strain evidence="1 2">ATCC BAA-1139</strain>
    </source>
</reference>
<sequence>MMVSRDKGSKTGHDETGDELVNELKYLRSVIRDVGEGYIIRKEGEIEALLGYLGALPPRAVRQMSRGWLKEMRNLPVKPSKGRLKDLKRIDMLLEDLLDTVIELQDNTKPKRPKAKNGQCAAIECGLGQGEAA</sequence>
<evidence type="ECO:0000313" key="2">
    <source>
        <dbReference type="Proteomes" id="UP000319449"/>
    </source>
</evidence>
<comment type="caution">
    <text evidence="1">The sequence shown here is derived from an EMBL/GenBank/DDBJ whole genome shotgun (WGS) entry which is preliminary data.</text>
</comment>
<accession>A0A562VGA9</accession>
<protein>
    <submittedName>
        <fullName evidence="1">Uncharacterized protein</fullName>
    </submittedName>
</protein>
<dbReference type="AlphaFoldDB" id="A0A562VGA9"/>
<organism evidence="1 2">
    <name type="scientific">Geobacter argillaceus</name>
    <dbReference type="NCBI Taxonomy" id="345631"/>
    <lineage>
        <taxon>Bacteria</taxon>
        <taxon>Pseudomonadati</taxon>
        <taxon>Thermodesulfobacteriota</taxon>
        <taxon>Desulfuromonadia</taxon>
        <taxon>Geobacterales</taxon>
        <taxon>Geobacteraceae</taxon>
        <taxon>Geobacter</taxon>
    </lineage>
</organism>
<dbReference type="Proteomes" id="UP000319449">
    <property type="component" value="Unassembled WGS sequence"/>
</dbReference>